<sequence length="253" mass="27519">MLAIKTFFFGILIFIPVFSTDLGKAEEIFRDREDLIASSGAFKYGNSTNLGGVTRSKRQHDSTFSYISFKLPTPILEETAGKLKRIVKRYAPPTRRGKRFIPALGGLANGIFSGIESAATIPRRAYNGIGNALGGVINHGRNAFQNLLTNAMGLFQKLNSNLPLAENLVNLPEIRGDPILSKSIVINPRGVTCADACDPEPENVFGTIGICTETYCICHSAQGNQPRNCGRDQVFDPSTFTCADPRDTILCSD</sequence>
<evidence type="ECO:0000313" key="4">
    <source>
        <dbReference type="Proteomes" id="UP000708208"/>
    </source>
</evidence>
<dbReference type="PROSITE" id="PS50940">
    <property type="entry name" value="CHIT_BIND_II"/>
    <property type="match status" value="1"/>
</dbReference>
<evidence type="ECO:0000259" key="2">
    <source>
        <dbReference type="PROSITE" id="PS50940"/>
    </source>
</evidence>
<proteinExistence type="predicted"/>
<feature type="domain" description="Chitin-binding type-2" evidence="2">
    <location>
        <begin position="194"/>
        <end position="253"/>
    </location>
</feature>
<feature type="signal peptide" evidence="1">
    <location>
        <begin position="1"/>
        <end position="25"/>
    </location>
</feature>
<gene>
    <name evidence="3" type="ORF">AFUS01_LOCUS7249</name>
</gene>
<evidence type="ECO:0000313" key="3">
    <source>
        <dbReference type="EMBL" id="CAG7717812.1"/>
    </source>
</evidence>
<dbReference type="EMBL" id="CAJVCH010048795">
    <property type="protein sequence ID" value="CAG7717812.1"/>
    <property type="molecule type" value="Genomic_DNA"/>
</dbReference>
<comment type="caution">
    <text evidence="3">The sequence shown here is derived from an EMBL/GenBank/DDBJ whole genome shotgun (WGS) entry which is preliminary data.</text>
</comment>
<dbReference type="Proteomes" id="UP000708208">
    <property type="component" value="Unassembled WGS sequence"/>
</dbReference>
<protein>
    <recommendedName>
        <fullName evidence="2">Chitin-binding type-2 domain-containing protein</fullName>
    </recommendedName>
</protein>
<dbReference type="AlphaFoldDB" id="A0A8J2NTK1"/>
<dbReference type="InterPro" id="IPR002557">
    <property type="entry name" value="Chitin-bd_dom"/>
</dbReference>
<dbReference type="GO" id="GO:0005576">
    <property type="term" value="C:extracellular region"/>
    <property type="evidence" value="ECO:0007669"/>
    <property type="project" value="InterPro"/>
</dbReference>
<dbReference type="OrthoDB" id="8295384at2759"/>
<dbReference type="GO" id="GO:0008061">
    <property type="term" value="F:chitin binding"/>
    <property type="evidence" value="ECO:0007669"/>
    <property type="project" value="InterPro"/>
</dbReference>
<name>A0A8J2NTK1_9HEXA</name>
<keyword evidence="4" id="KW-1185">Reference proteome</keyword>
<keyword evidence="1" id="KW-0732">Signal</keyword>
<evidence type="ECO:0000256" key="1">
    <source>
        <dbReference type="SAM" id="SignalP"/>
    </source>
</evidence>
<organism evidence="3 4">
    <name type="scientific">Allacma fusca</name>
    <dbReference type="NCBI Taxonomy" id="39272"/>
    <lineage>
        <taxon>Eukaryota</taxon>
        <taxon>Metazoa</taxon>
        <taxon>Ecdysozoa</taxon>
        <taxon>Arthropoda</taxon>
        <taxon>Hexapoda</taxon>
        <taxon>Collembola</taxon>
        <taxon>Symphypleona</taxon>
        <taxon>Sminthuridae</taxon>
        <taxon>Allacma</taxon>
    </lineage>
</organism>
<accession>A0A8J2NTK1</accession>
<reference evidence="3" key="1">
    <citation type="submission" date="2021-06" db="EMBL/GenBank/DDBJ databases">
        <authorList>
            <person name="Hodson N. C."/>
            <person name="Mongue J. A."/>
            <person name="Jaron S. K."/>
        </authorList>
    </citation>
    <scope>NUCLEOTIDE SEQUENCE</scope>
</reference>
<feature type="chain" id="PRO_5035211444" description="Chitin-binding type-2 domain-containing protein" evidence="1">
    <location>
        <begin position="26"/>
        <end position="253"/>
    </location>
</feature>